<organism evidence="2 3">
    <name type="scientific">Chara braunii</name>
    <name type="common">Braun's stonewort</name>
    <dbReference type="NCBI Taxonomy" id="69332"/>
    <lineage>
        <taxon>Eukaryota</taxon>
        <taxon>Viridiplantae</taxon>
        <taxon>Streptophyta</taxon>
        <taxon>Charophyceae</taxon>
        <taxon>Charales</taxon>
        <taxon>Characeae</taxon>
        <taxon>Chara</taxon>
    </lineage>
</organism>
<evidence type="ECO:0000313" key="3">
    <source>
        <dbReference type="Proteomes" id="UP000265515"/>
    </source>
</evidence>
<feature type="region of interest" description="Disordered" evidence="1">
    <location>
        <begin position="131"/>
        <end position="173"/>
    </location>
</feature>
<proteinExistence type="predicted"/>
<dbReference type="Gramene" id="GBG67632">
    <property type="protein sequence ID" value="GBG67632"/>
    <property type="gene ID" value="CBR_g761"/>
</dbReference>
<evidence type="ECO:0000256" key="1">
    <source>
        <dbReference type="SAM" id="MobiDB-lite"/>
    </source>
</evidence>
<accession>A0A388KC39</accession>
<keyword evidence="3" id="KW-1185">Reference proteome</keyword>
<sequence>MERVMRCSRSACDCAVAVLMARLPCSVNGKYEENIGWRATMERVMRCSQSACECVVAVLMARLPCSLNGKYEENIGWRATMERVMRCSRSACERVVAVLMVRLPCSVNGKYEENIGWRAWGRWEGRQYISPTGQGRAKAGRHGGGGRTNVMQAHQAGRPEKNTSPKKTETLKK</sequence>
<feature type="compositionally biased region" description="Basic and acidic residues" evidence="1">
    <location>
        <begin position="157"/>
        <end position="173"/>
    </location>
</feature>
<reference evidence="2 3" key="1">
    <citation type="journal article" date="2018" name="Cell">
        <title>The Chara Genome: Secondary Complexity and Implications for Plant Terrestrialization.</title>
        <authorList>
            <person name="Nishiyama T."/>
            <person name="Sakayama H."/>
            <person name="Vries J.D."/>
            <person name="Buschmann H."/>
            <person name="Saint-Marcoux D."/>
            <person name="Ullrich K.K."/>
            <person name="Haas F.B."/>
            <person name="Vanderstraeten L."/>
            <person name="Becker D."/>
            <person name="Lang D."/>
            <person name="Vosolsobe S."/>
            <person name="Rombauts S."/>
            <person name="Wilhelmsson P.K.I."/>
            <person name="Janitza P."/>
            <person name="Kern R."/>
            <person name="Heyl A."/>
            <person name="Rumpler F."/>
            <person name="Villalobos L.I.A.C."/>
            <person name="Clay J.M."/>
            <person name="Skokan R."/>
            <person name="Toyoda A."/>
            <person name="Suzuki Y."/>
            <person name="Kagoshima H."/>
            <person name="Schijlen E."/>
            <person name="Tajeshwar N."/>
            <person name="Catarino B."/>
            <person name="Hetherington A.J."/>
            <person name="Saltykova A."/>
            <person name="Bonnot C."/>
            <person name="Breuninger H."/>
            <person name="Symeonidi A."/>
            <person name="Radhakrishnan G.V."/>
            <person name="Van Nieuwerburgh F."/>
            <person name="Deforce D."/>
            <person name="Chang C."/>
            <person name="Karol K.G."/>
            <person name="Hedrich R."/>
            <person name="Ulvskov P."/>
            <person name="Glockner G."/>
            <person name="Delwiche C.F."/>
            <person name="Petrasek J."/>
            <person name="Van de Peer Y."/>
            <person name="Friml J."/>
            <person name="Beilby M."/>
            <person name="Dolan L."/>
            <person name="Kohara Y."/>
            <person name="Sugano S."/>
            <person name="Fujiyama A."/>
            <person name="Delaux P.-M."/>
            <person name="Quint M."/>
            <person name="TheiBen G."/>
            <person name="Hagemann M."/>
            <person name="Harholt J."/>
            <person name="Dunand C."/>
            <person name="Zachgo S."/>
            <person name="Langdale J."/>
            <person name="Maumus F."/>
            <person name="Straeten D.V.D."/>
            <person name="Gould S.B."/>
            <person name="Rensing S.A."/>
        </authorList>
    </citation>
    <scope>NUCLEOTIDE SEQUENCE [LARGE SCALE GENOMIC DNA]</scope>
    <source>
        <strain evidence="2 3">S276</strain>
    </source>
</reference>
<dbReference type="EMBL" id="BFEA01000090">
    <property type="protein sequence ID" value="GBG67632.1"/>
    <property type="molecule type" value="Genomic_DNA"/>
</dbReference>
<dbReference type="Proteomes" id="UP000265515">
    <property type="component" value="Unassembled WGS sequence"/>
</dbReference>
<comment type="caution">
    <text evidence="2">The sequence shown here is derived from an EMBL/GenBank/DDBJ whole genome shotgun (WGS) entry which is preliminary data.</text>
</comment>
<evidence type="ECO:0000313" key="2">
    <source>
        <dbReference type="EMBL" id="GBG67632.1"/>
    </source>
</evidence>
<dbReference type="AlphaFoldDB" id="A0A388KC39"/>
<gene>
    <name evidence="2" type="ORF">CBR_g761</name>
</gene>
<name>A0A388KC39_CHABU</name>
<protein>
    <submittedName>
        <fullName evidence="2">Uncharacterized protein</fullName>
    </submittedName>
</protein>